<evidence type="ECO:0000256" key="5">
    <source>
        <dbReference type="ARBA" id="ARBA00011881"/>
    </source>
</evidence>
<organism evidence="11 12">
    <name type="scientific">Trichomonascus ciferrii</name>
    <dbReference type="NCBI Taxonomy" id="44093"/>
    <lineage>
        <taxon>Eukaryota</taxon>
        <taxon>Fungi</taxon>
        <taxon>Dikarya</taxon>
        <taxon>Ascomycota</taxon>
        <taxon>Saccharomycotina</taxon>
        <taxon>Dipodascomycetes</taxon>
        <taxon>Dipodascales</taxon>
        <taxon>Trichomonascaceae</taxon>
        <taxon>Trichomonascus</taxon>
        <taxon>Trichomonascus ciferrii complex</taxon>
    </lineage>
</organism>
<evidence type="ECO:0000259" key="10">
    <source>
        <dbReference type="Pfam" id="PF01979"/>
    </source>
</evidence>
<comment type="cofactor">
    <cofactor evidence="2">
        <name>Zn(2+)</name>
        <dbReference type="ChEBI" id="CHEBI:29105"/>
    </cofactor>
</comment>
<feature type="domain" description="Amidohydrolase-related" evidence="10">
    <location>
        <begin position="63"/>
        <end position="450"/>
    </location>
</feature>
<dbReference type="InterPro" id="IPR011059">
    <property type="entry name" value="Metal-dep_hydrolase_composite"/>
</dbReference>
<dbReference type="OrthoDB" id="10258955at2759"/>
<dbReference type="GO" id="GO:0004038">
    <property type="term" value="F:allantoinase activity"/>
    <property type="evidence" value="ECO:0007669"/>
    <property type="project" value="UniProtKB-EC"/>
</dbReference>
<evidence type="ECO:0000313" key="11">
    <source>
        <dbReference type="EMBL" id="KAA8909233.1"/>
    </source>
</evidence>
<dbReference type="SUPFAM" id="SSF51338">
    <property type="entry name" value="Composite domain of metallo-dependent hydrolases"/>
    <property type="match status" value="1"/>
</dbReference>
<dbReference type="Proteomes" id="UP000761534">
    <property type="component" value="Unassembled WGS sequence"/>
</dbReference>
<dbReference type="InterPro" id="IPR050138">
    <property type="entry name" value="DHOase/Allantoinase_Hydrolase"/>
</dbReference>
<dbReference type="PROSITE" id="PS01137">
    <property type="entry name" value="TATD_1"/>
    <property type="match status" value="1"/>
</dbReference>
<dbReference type="EC" id="3.5.2.5" evidence="6"/>
<dbReference type="GO" id="GO:0050897">
    <property type="term" value="F:cobalt ion binding"/>
    <property type="evidence" value="ECO:0007669"/>
    <property type="project" value="InterPro"/>
</dbReference>
<dbReference type="Pfam" id="PF01979">
    <property type="entry name" value="Amidohydro_1"/>
    <property type="match status" value="1"/>
</dbReference>
<dbReference type="Gene3D" id="3.20.20.140">
    <property type="entry name" value="Metal-dependent hydrolases"/>
    <property type="match status" value="1"/>
</dbReference>
<keyword evidence="12" id="KW-1185">Reference proteome</keyword>
<sequence length="505" mass="54873">MSANQAITSTRVLLDGELVPAVVIYSTASGKIVDIVTSTNAVDRNLKLKLHGVSSVKDVGDLVVMPGLVDAHVHLNEPGRTEWEGFETGTKAAAAGGVTTVIDMPLNAIPPTTTVENLNIKTNAARGQCWVDVGFWGGVVPGNEKDLVPLINNGVRGFKCFMIESGVDEFPAVSRDDLITCFKELNGQPTVMMFHAEQAPNEPEAKETPEPSAEEDIQAYSTFLNSRPDSYEVDAIKTIVELAPTAPDLNLHIVHLASAEALPLVRKARAEKMRLTAETCFHYLTFHAEEIPSKATMYKCCPPIRNESNKKELWNALLANDIQTVVSDHSPCTPHLKHLEAGDFVSAWGGIASVGLGLPVIWSEAQKHYPNITLGDIARWMGQNTAAQVGLEHRKGSIEIGKDADFCIFDPSAVWTLDQTEMHFKNKVSPYHERNITGKVKETILAGQTVYTAEQGHVKQPTGKLLLEKRSLQGAAFQNGNVIDNKQSVLTSATDELVGQRVASA</sequence>
<comment type="caution">
    <text evidence="11">The sequence shown here is derived from an EMBL/GenBank/DDBJ whole genome shotgun (WGS) entry which is preliminary data.</text>
</comment>
<dbReference type="InterPro" id="IPR018228">
    <property type="entry name" value="DNase_TatD-rel_CS"/>
</dbReference>
<accession>A0A642V0M0</accession>
<dbReference type="PANTHER" id="PTHR43668:SF2">
    <property type="entry name" value="ALLANTOINASE"/>
    <property type="match status" value="1"/>
</dbReference>
<dbReference type="InterPro" id="IPR006680">
    <property type="entry name" value="Amidohydro-rel"/>
</dbReference>
<gene>
    <name evidence="11" type="ORF">TRICI_004604</name>
</gene>
<dbReference type="SUPFAM" id="SSF51556">
    <property type="entry name" value="Metallo-dependent hydrolases"/>
    <property type="match status" value="1"/>
</dbReference>
<comment type="pathway">
    <text evidence="3">Nitrogen metabolism; (S)-allantoin degradation; allantoate from (S)-allantoin: step 1/1.</text>
</comment>
<dbReference type="GO" id="GO:0006145">
    <property type="term" value="P:purine nucleobase catabolic process"/>
    <property type="evidence" value="ECO:0007669"/>
    <property type="project" value="TreeGrafter"/>
</dbReference>
<evidence type="ECO:0000256" key="4">
    <source>
        <dbReference type="ARBA" id="ARBA00010368"/>
    </source>
</evidence>
<evidence type="ECO:0000256" key="9">
    <source>
        <dbReference type="ARBA" id="ARBA00022833"/>
    </source>
</evidence>
<evidence type="ECO:0000256" key="6">
    <source>
        <dbReference type="ARBA" id="ARBA00012863"/>
    </source>
</evidence>
<dbReference type="PANTHER" id="PTHR43668">
    <property type="entry name" value="ALLANTOINASE"/>
    <property type="match status" value="1"/>
</dbReference>
<comment type="catalytic activity">
    <reaction evidence="1">
        <text>(S)-allantoin + H2O = allantoate + H(+)</text>
        <dbReference type="Rhea" id="RHEA:17029"/>
        <dbReference type="ChEBI" id="CHEBI:15377"/>
        <dbReference type="ChEBI" id="CHEBI:15378"/>
        <dbReference type="ChEBI" id="CHEBI:15678"/>
        <dbReference type="ChEBI" id="CHEBI:17536"/>
        <dbReference type="EC" id="3.5.2.5"/>
    </reaction>
</comment>
<comment type="subunit">
    <text evidence="5">Homotetramer.</text>
</comment>
<dbReference type="NCBIfam" id="TIGR03178">
    <property type="entry name" value="allantoinase"/>
    <property type="match status" value="1"/>
</dbReference>
<name>A0A642V0M0_9ASCO</name>
<dbReference type="GO" id="GO:0000256">
    <property type="term" value="P:allantoin catabolic process"/>
    <property type="evidence" value="ECO:0007669"/>
    <property type="project" value="UniProtKB-UniPathway"/>
</dbReference>
<dbReference type="EMBL" id="SWFS01000346">
    <property type="protein sequence ID" value="KAA8909233.1"/>
    <property type="molecule type" value="Genomic_DNA"/>
</dbReference>
<dbReference type="InterPro" id="IPR017593">
    <property type="entry name" value="Allantoinase"/>
</dbReference>
<dbReference type="UniPathway" id="UPA00395">
    <property type="reaction ID" value="UER00653"/>
</dbReference>
<evidence type="ECO:0000256" key="3">
    <source>
        <dbReference type="ARBA" id="ARBA00004968"/>
    </source>
</evidence>
<dbReference type="GO" id="GO:0008270">
    <property type="term" value="F:zinc ion binding"/>
    <property type="evidence" value="ECO:0007669"/>
    <property type="project" value="InterPro"/>
</dbReference>
<dbReference type="GO" id="GO:0005737">
    <property type="term" value="C:cytoplasm"/>
    <property type="evidence" value="ECO:0007669"/>
    <property type="project" value="TreeGrafter"/>
</dbReference>
<reference evidence="11" key="1">
    <citation type="journal article" date="2019" name="G3 (Bethesda)">
        <title>Genome Assemblies of Two Rare Opportunistic Yeast Pathogens: Diutina rugosa (syn. Candida rugosa) and Trichomonascus ciferrii (syn. Candida ciferrii).</title>
        <authorList>
            <person name="Mixao V."/>
            <person name="Saus E."/>
            <person name="Hansen A.P."/>
            <person name="Lass-Florl C."/>
            <person name="Gabaldon T."/>
        </authorList>
    </citation>
    <scope>NUCLEOTIDE SEQUENCE</scope>
    <source>
        <strain evidence="11">CBS 4856</strain>
    </source>
</reference>
<evidence type="ECO:0000256" key="1">
    <source>
        <dbReference type="ARBA" id="ARBA00001756"/>
    </source>
</evidence>
<dbReference type="InterPro" id="IPR002195">
    <property type="entry name" value="Dihydroorotase_CS"/>
</dbReference>
<dbReference type="VEuPathDB" id="FungiDB:TRICI_004604"/>
<dbReference type="PROSITE" id="PS00482">
    <property type="entry name" value="DIHYDROOROTASE_1"/>
    <property type="match status" value="1"/>
</dbReference>
<evidence type="ECO:0000313" key="12">
    <source>
        <dbReference type="Proteomes" id="UP000761534"/>
    </source>
</evidence>
<proteinExistence type="inferred from homology"/>
<evidence type="ECO:0000256" key="7">
    <source>
        <dbReference type="ARBA" id="ARBA00022723"/>
    </source>
</evidence>
<evidence type="ECO:0000256" key="8">
    <source>
        <dbReference type="ARBA" id="ARBA00022801"/>
    </source>
</evidence>
<keyword evidence="8" id="KW-0378">Hydrolase</keyword>
<dbReference type="InterPro" id="IPR032466">
    <property type="entry name" value="Metal_Hydrolase"/>
</dbReference>
<keyword evidence="7" id="KW-0479">Metal-binding</keyword>
<keyword evidence="9" id="KW-0862">Zinc</keyword>
<comment type="similarity">
    <text evidence="4">Belongs to the metallo-dependent hydrolases superfamily. Allantoinase family.</text>
</comment>
<dbReference type="FunFam" id="3.20.20.140:FF:000032">
    <property type="entry name" value="Allantoinase Dal1"/>
    <property type="match status" value="1"/>
</dbReference>
<dbReference type="AlphaFoldDB" id="A0A642V0M0"/>
<evidence type="ECO:0000256" key="2">
    <source>
        <dbReference type="ARBA" id="ARBA00001947"/>
    </source>
</evidence>
<protein>
    <recommendedName>
        <fullName evidence="6">allantoinase</fullName>
        <ecNumber evidence="6">3.5.2.5</ecNumber>
    </recommendedName>
</protein>